<feature type="signal peptide" evidence="10">
    <location>
        <begin position="1"/>
        <end position="21"/>
    </location>
</feature>
<dbReference type="Pfam" id="PF00720">
    <property type="entry name" value="SSI"/>
    <property type="match status" value="1"/>
</dbReference>
<dbReference type="EMBL" id="VFOZ01000001">
    <property type="protein sequence ID" value="TQL96074.1"/>
    <property type="molecule type" value="Genomic_DNA"/>
</dbReference>
<dbReference type="AlphaFoldDB" id="A0A543CG46"/>
<evidence type="ECO:0000256" key="9">
    <source>
        <dbReference type="SAM" id="MobiDB-lite"/>
    </source>
</evidence>
<sequence>MRRILATSIAAAIPIVLPVHAADAYTKPAPPPVASGHYRPIPARAHGGHTSHARHATHATHGRHASAPTGETQGRPENDVKVDMGPDGEQGRAPEANTAPDRGAVGAPRSGVGARGVKNRPARPARPARSRPVSRPGTGADAGFADADDPALPPEAAAALKEATDLQESAQQATRPRGTAPGNTAPDTTAPGTNAPQGAAPAPRGTGRTQGRSAQEPQDLSTNQTSNRKAVRPGAARSMPTAFFNANPASRGSRLVLHTSAGTSPERTVTLQCDPAGGTHPKAAEACADVAKARGDLAQMPAGANPRACFMIYAPVTVAAQGEWQGQAVRYTKKFPNSCVMRDKTGSVFDF</sequence>
<keyword evidence="5 8" id="KW-0646">Protease inhibitor</keyword>
<dbReference type="GO" id="GO:0004867">
    <property type="term" value="F:serine-type endopeptidase inhibitor activity"/>
    <property type="evidence" value="ECO:0007669"/>
    <property type="project" value="UniProtKB-KW"/>
</dbReference>
<comment type="similarity">
    <text evidence="2 8">Belongs to the protease inhibitor I16 (SSI) family.</text>
</comment>
<comment type="caution">
    <text evidence="12">The sequence shown here is derived from an EMBL/GenBank/DDBJ whole genome shotgun (WGS) entry which is preliminary data.</text>
</comment>
<dbReference type="SUPFAM" id="SSF55399">
    <property type="entry name" value="Subtilisin inhibitor"/>
    <property type="match status" value="1"/>
</dbReference>
<evidence type="ECO:0000256" key="1">
    <source>
        <dbReference type="ARBA" id="ARBA00004613"/>
    </source>
</evidence>
<evidence type="ECO:0000313" key="13">
    <source>
        <dbReference type="Proteomes" id="UP000316096"/>
    </source>
</evidence>
<evidence type="ECO:0000256" key="6">
    <source>
        <dbReference type="ARBA" id="ARBA00022900"/>
    </source>
</evidence>
<keyword evidence="7" id="KW-1015">Disulfide bond</keyword>
<feature type="region of interest" description="Disordered" evidence="9">
    <location>
        <begin position="31"/>
        <end position="236"/>
    </location>
</feature>
<dbReference type="Gene3D" id="3.30.350.10">
    <property type="entry name" value="Subtilisin inhibitor-like"/>
    <property type="match status" value="1"/>
</dbReference>
<dbReference type="PRINTS" id="PR00294">
    <property type="entry name" value="SSBTLNINHBTR"/>
</dbReference>
<dbReference type="InterPro" id="IPR023549">
    <property type="entry name" value="Subtilisin_inhibitor"/>
</dbReference>
<evidence type="ECO:0000256" key="8">
    <source>
        <dbReference type="RuleBase" id="RU003471"/>
    </source>
</evidence>
<evidence type="ECO:0000256" key="5">
    <source>
        <dbReference type="ARBA" id="ARBA00022690"/>
    </source>
</evidence>
<organism evidence="12 13">
    <name type="scientific">Actinoallomurus bryophytorum</name>
    <dbReference type="NCBI Taxonomy" id="1490222"/>
    <lineage>
        <taxon>Bacteria</taxon>
        <taxon>Bacillati</taxon>
        <taxon>Actinomycetota</taxon>
        <taxon>Actinomycetes</taxon>
        <taxon>Streptosporangiales</taxon>
        <taxon>Thermomonosporaceae</taxon>
        <taxon>Actinoallomurus</taxon>
    </lineage>
</organism>
<keyword evidence="4" id="KW-0964">Secreted</keyword>
<dbReference type="Proteomes" id="UP000316096">
    <property type="component" value="Unassembled WGS sequence"/>
</dbReference>
<evidence type="ECO:0000256" key="2">
    <source>
        <dbReference type="ARBA" id="ARBA00010472"/>
    </source>
</evidence>
<keyword evidence="6 8" id="KW-0722">Serine protease inhibitor</keyword>
<feature type="compositionally biased region" description="Polar residues" evidence="9">
    <location>
        <begin position="181"/>
        <end position="196"/>
    </location>
</feature>
<protein>
    <submittedName>
        <fullName evidence="12">Subtilisin inhibitor-like</fullName>
    </submittedName>
</protein>
<accession>A0A543CG46</accession>
<proteinExistence type="inferred from homology"/>
<feature type="compositionally biased region" description="Basic residues" evidence="9">
    <location>
        <begin position="117"/>
        <end position="129"/>
    </location>
</feature>
<name>A0A543CG46_9ACTN</name>
<evidence type="ECO:0000259" key="11">
    <source>
        <dbReference type="Pfam" id="PF00720"/>
    </source>
</evidence>
<dbReference type="GO" id="GO:0005576">
    <property type="term" value="C:extracellular region"/>
    <property type="evidence" value="ECO:0007669"/>
    <property type="project" value="UniProtKB-SubCell"/>
</dbReference>
<feature type="compositionally biased region" description="Basic and acidic residues" evidence="9">
    <location>
        <begin position="74"/>
        <end position="92"/>
    </location>
</feature>
<keyword evidence="10" id="KW-0732">Signal</keyword>
<dbReference type="InterPro" id="IPR036819">
    <property type="entry name" value="Subtilisin_inhibitor-like_sf"/>
</dbReference>
<evidence type="ECO:0000256" key="4">
    <source>
        <dbReference type="ARBA" id="ARBA00022525"/>
    </source>
</evidence>
<reference evidence="12 13" key="1">
    <citation type="submission" date="2019-06" db="EMBL/GenBank/DDBJ databases">
        <title>Sequencing the genomes of 1000 actinobacteria strains.</title>
        <authorList>
            <person name="Klenk H.-P."/>
        </authorList>
    </citation>
    <scope>NUCLEOTIDE SEQUENCE [LARGE SCALE GENOMIC DNA]</scope>
    <source>
        <strain evidence="12 13">DSM 102200</strain>
    </source>
</reference>
<keyword evidence="13" id="KW-1185">Reference proteome</keyword>
<feature type="chain" id="PRO_5022121896" evidence="10">
    <location>
        <begin position="22"/>
        <end position="351"/>
    </location>
</feature>
<evidence type="ECO:0000313" key="12">
    <source>
        <dbReference type="EMBL" id="TQL96074.1"/>
    </source>
</evidence>
<dbReference type="InterPro" id="IPR000691">
    <property type="entry name" value="Prot_inh_I16_SSI"/>
</dbReference>
<feature type="compositionally biased region" description="Polar residues" evidence="9">
    <location>
        <begin position="207"/>
        <end position="228"/>
    </location>
</feature>
<evidence type="ECO:0000256" key="7">
    <source>
        <dbReference type="ARBA" id="ARBA00023157"/>
    </source>
</evidence>
<gene>
    <name evidence="12" type="ORF">FB559_1594</name>
</gene>
<feature type="compositionally biased region" description="Basic residues" evidence="9">
    <location>
        <begin position="46"/>
        <end position="64"/>
    </location>
</feature>
<feature type="domain" description="Subtilisin inhibitor" evidence="11">
    <location>
        <begin position="253"/>
        <end position="337"/>
    </location>
</feature>
<evidence type="ECO:0000256" key="10">
    <source>
        <dbReference type="SAM" id="SignalP"/>
    </source>
</evidence>
<feature type="compositionally biased region" description="Low complexity" evidence="9">
    <location>
        <begin position="130"/>
        <end position="145"/>
    </location>
</feature>
<comment type="subunit">
    <text evidence="3">Homodimer.</text>
</comment>
<comment type="subcellular location">
    <subcellularLocation>
        <location evidence="1">Secreted</location>
    </subcellularLocation>
</comment>
<evidence type="ECO:0000256" key="3">
    <source>
        <dbReference type="ARBA" id="ARBA00011738"/>
    </source>
</evidence>